<dbReference type="GO" id="GO:0004674">
    <property type="term" value="F:protein serine/threonine kinase activity"/>
    <property type="evidence" value="ECO:0007669"/>
    <property type="project" value="UniProtKB-KW"/>
</dbReference>
<keyword evidence="8" id="KW-0723">Serine/threonine-protein kinase</keyword>
<dbReference type="Gene3D" id="3.30.200.20">
    <property type="entry name" value="Phosphorylase Kinase, domain 1"/>
    <property type="match status" value="1"/>
</dbReference>
<dbReference type="HOGENOM" id="CLU_453242_0_0_3"/>
<dbReference type="GO" id="GO:0005524">
    <property type="term" value="F:ATP binding"/>
    <property type="evidence" value="ECO:0007669"/>
    <property type="project" value="UniProtKB-UniRule"/>
</dbReference>
<evidence type="ECO:0000256" key="4">
    <source>
        <dbReference type="ARBA" id="ARBA00022840"/>
    </source>
</evidence>
<feature type="binding site" evidence="5">
    <location>
        <position position="73"/>
    </location>
    <ligand>
        <name>ATP</name>
        <dbReference type="ChEBI" id="CHEBI:30616"/>
    </ligand>
</feature>
<dbReference type="SUPFAM" id="SSF56112">
    <property type="entry name" value="Protein kinase-like (PK-like)"/>
    <property type="match status" value="1"/>
</dbReference>
<protein>
    <submittedName>
        <fullName evidence="8">Serine/threonine protein kinase</fullName>
    </submittedName>
</protein>
<evidence type="ECO:0000256" key="3">
    <source>
        <dbReference type="ARBA" id="ARBA00022777"/>
    </source>
</evidence>
<dbReference type="CDD" id="cd14014">
    <property type="entry name" value="STKc_PknB_like"/>
    <property type="match status" value="1"/>
</dbReference>
<dbReference type="PROSITE" id="PS00108">
    <property type="entry name" value="PROTEIN_KINASE_ST"/>
    <property type="match status" value="1"/>
</dbReference>
<feature type="transmembrane region" description="Helical" evidence="6">
    <location>
        <begin position="509"/>
        <end position="529"/>
    </location>
</feature>
<dbReference type="PROSITE" id="PS50011">
    <property type="entry name" value="PROTEIN_KINASE_DOM"/>
    <property type="match status" value="1"/>
</dbReference>
<evidence type="ECO:0000256" key="6">
    <source>
        <dbReference type="SAM" id="Phobius"/>
    </source>
</evidence>
<dbReference type="InterPro" id="IPR000719">
    <property type="entry name" value="Prot_kinase_dom"/>
</dbReference>
<dbReference type="STRING" id="395961.Cyan7425_3060"/>
<evidence type="ECO:0000313" key="8">
    <source>
        <dbReference type="EMBL" id="ACL45394.1"/>
    </source>
</evidence>
<dbReference type="Pfam" id="PF00069">
    <property type="entry name" value="Pkinase"/>
    <property type="match status" value="1"/>
</dbReference>
<evidence type="ECO:0000256" key="1">
    <source>
        <dbReference type="ARBA" id="ARBA00022679"/>
    </source>
</evidence>
<feature type="domain" description="Protein kinase" evidence="7">
    <location>
        <begin position="44"/>
        <end position="321"/>
    </location>
</feature>
<accession>B8HM34</accession>
<keyword evidence="3 8" id="KW-0418">Kinase</keyword>
<feature type="transmembrane region" description="Helical" evidence="6">
    <location>
        <begin position="541"/>
        <end position="562"/>
    </location>
</feature>
<dbReference type="eggNOG" id="COG0515">
    <property type="taxonomic scope" value="Bacteria"/>
</dbReference>
<reference evidence="8" key="1">
    <citation type="submission" date="2009-01" db="EMBL/GenBank/DDBJ databases">
        <title>Complete sequence of chromosome Cyanothece sp. PCC 7425.</title>
        <authorList>
            <consortium name="US DOE Joint Genome Institute"/>
            <person name="Lucas S."/>
            <person name="Copeland A."/>
            <person name="Lapidus A."/>
            <person name="Glavina del Rio T."/>
            <person name="Dalin E."/>
            <person name="Tice H."/>
            <person name="Bruce D."/>
            <person name="Goodwin L."/>
            <person name="Pitluck S."/>
            <person name="Sims D."/>
            <person name="Meineke L."/>
            <person name="Brettin T."/>
            <person name="Detter J.C."/>
            <person name="Han C."/>
            <person name="Larimer F."/>
            <person name="Land M."/>
            <person name="Hauser L."/>
            <person name="Kyrpides N."/>
            <person name="Ovchinnikova G."/>
            <person name="Liberton M."/>
            <person name="Stoeckel J."/>
            <person name="Banerjee A."/>
            <person name="Singh A."/>
            <person name="Page L."/>
            <person name="Sato H."/>
            <person name="Zhao L."/>
            <person name="Sherman L."/>
            <person name="Pakrasi H."/>
            <person name="Richardson P."/>
        </authorList>
    </citation>
    <scope>NUCLEOTIDE SEQUENCE</scope>
    <source>
        <strain evidence="8">PCC 7425</strain>
    </source>
</reference>
<keyword evidence="4 5" id="KW-0067">ATP-binding</keyword>
<gene>
    <name evidence="8" type="ordered locus">Cyan7425_3060</name>
</gene>
<organism evidence="8">
    <name type="scientific">Cyanothece sp. (strain PCC 7425 / ATCC 29141)</name>
    <dbReference type="NCBI Taxonomy" id="395961"/>
    <lineage>
        <taxon>Bacteria</taxon>
        <taxon>Bacillati</taxon>
        <taxon>Cyanobacteriota</taxon>
        <taxon>Cyanophyceae</taxon>
        <taxon>Gomontiellales</taxon>
        <taxon>Cyanothecaceae</taxon>
        <taxon>Cyanothece</taxon>
    </lineage>
</organism>
<keyword evidence="6" id="KW-0812">Transmembrane</keyword>
<keyword evidence="6" id="KW-1133">Transmembrane helix</keyword>
<sequence length="602" mass="66646">MRCLNCRKDDLPLSTEVCPQCEVYLPSLMRNLLPPGTLMQGGNYQIEYALGQGGFGITYRAMDLNLDRPVAIKEFYPQDYVHRDGTSGRVSVPTSDAETYHRWLQRFEREGRILAKLNHPGIVKVHALFKERDTAYLVMELLPGGTLRDELRSQPGRQLPERRVIEIMAALVDALDTVHREGVYHLDLKPDNVMLTPDRRTILVDFGAARQDMTSLSSDRSKKSTYAFTMEYAPPELIGGQPVSAASDLFELGTMLYEMLTGKRPEPAWNRLLRDTWEPTSLSAAWREMISRALRLRIEERPQTVKQWWQSYPVGKQHGPLGAEERARTIPEAYARQASEEHHPLVEPICKGQDNVPSIVPTVPVTPQSAPPPVPAPAYGGPPPPTYPLRNLTPSRRGQGKLIQQWLWINGMAQPLALGLANTAGSFVIETGDLFPHYEFAAPIAGLCLGAVVGGGQWWMLRRYFPRPHLVWWLGATIGGYILALWLGAKVGYELYYSLGQATGIFDDTVSDSVGALIGSAIVGGAQWVGYRQCGHRPSWLFLAALIGGNTIAWSVALWMFGAFDADFAPLVSLLGGVTIGLIFAGISGPVLVKQLRSQPPT</sequence>
<evidence type="ECO:0000256" key="2">
    <source>
        <dbReference type="ARBA" id="ARBA00022741"/>
    </source>
</evidence>
<dbReference type="InterPro" id="IPR011009">
    <property type="entry name" value="Kinase-like_dom_sf"/>
</dbReference>
<dbReference type="PANTHER" id="PTHR43289">
    <property type="entry name" value="MITOGEN-ACTIVATED PROTEIN KINASE KINASE KINASE 20-RELATED"/>
    <property type="match status" value="1"/>
</dbReference>
<name>B8HM34_CYAP4</name>
<evidence type="ECO:0000259" key="7">
    <source>
        <dbReference type="PROSITE" id="PS50011"/>
    </source>
</evidence>
<dbReference type="PROSITE" id="PS00107">
    <property type="entry name" value="PROTEIN_KINASE_ATP"/>
    <property type="match status" value="1"/>
</dbReference>
<keyword evidence="1" id="KW-0808">Transferase</keyword>
<feature type="transmembrane region" description="Helical" evidence="6">
    <location>
        <begin position="568"/>
        <end position="593"/>
    </location>
</feature>
<dbReference type="AlphaFoldDB" id="B8HM34"/>
<dbReference type="InterPro" id="IPR017441">
    <property type="entry name" value="Protein_kinase_ATP_BS"/>
</dbReference>
<dbReference type="EMBL" id="CP001344">
    <property type="protein sequence ID" value="ACL45394.1"/>
    <property type="molecule type" value="Genomic_DNA"/>
</dbReference>
<dbReference type="PANTHER" id="PTHR43289:SF34">
    <property type="entry name" value="SERINE_THREONINE-PROTEIN KINASE YBDM-RELATED"/>
    <property type="match status" value="1"/>
</dbReference>
<dbReference type="KEGG" id="cyn:Cyan7425_3060"/>
<dbReference type="Gene3D" id="1.10.510.10">
    <property type="entry name" value="Transferase(Phosphotransferase) domain 1"/>
    <property type="match status" value="1"/>
</dbReference>
<proteinExistence type="predicted"/>
<dbReference type="SMART" id="SM00220">
    <property type="entry name" value="S_TKc"/>
    <property type="match status" value="1"/>
</dbReference>
<dbReference type="InterPro" id="IPR008271">
    <property type="entry name" value="Ser/Thr_kinase_AS"/>
</dbReference>
<feature type="transmembrane region" description="Helical" evidence="6">
    <location>
        <begin position="470"/>
        <end position="489"/>
    </location>
</feature>
<evidence type="ECO:0000256" key="5">
    <source>
        <dbReference type="PROSITE-ProRule" id="PRU10141"/>
    </source>
</evidence>
<feature type="transmembrane region" description="Helical" evidence="6">
    <location>
        <begin position="440"/>
        <end position="461"/>
    </location>
</feature>
<keyword evidence="6" id="KW-0472">Membrane</keyword>
<feature type="transmembrane region" description="Helical" evidence="6">
    <location>
        <begin position="406"/>
        <end position="428"/>
    </location>
</feature>
<dbReference type="OrthoDB" id="581647at2"/>
<keyword evidence="2 5" id="KW-0547">Nucleotide-binding</keyword>